<keyword evidence="6" id="KW-1133">Transmembrane helix</keyword>
<reference evidence="9 10" key="1">
    <citation type="submission" date="2023-01" db="EMBL/GenBank/DDBJ databases">
        <title>Vibrio sp. KJ40-1 sp.nov, isolated from marine algae.</title>
        <authorList>
            <person name="Butt M."/>
            <person name="Kim J.M.J."/>
            <person name="Jeon C.O.C."/>
        </authorList>
    </citation>
    <scope>NUCLEOTIDE SEQUENCE [LARGE SCALE GENOMIC DNA]</scope>
    <source>
        <strain evidence="9 10">KJ40-1</strain>
    </source>
</reference>
<dbReference type="CDD" id="cd06225">
    <property type="entry name" value="HAMP"/>
    <property type="match status" value="1"/>
</dbReference>
<name>A0ABT4YR89_9VIBR</name>
<dbReference type="CDD" id="cd11386">
    <property type="entry name" value="MCP_signal"/>
    <property type="match status" value="1"/>
</dbReference>
<dbReference type="InterPro" id="IPR003660">
    <property type="entry name" value="HAMP_dom"/>
</dbReference>
<dbReference type="SUPFAM" id="SSF58104">
    <property type="entry name" value="Methyl-accepting chemotaxis protein (MCP) signaling domain"/>
    <property type="match status" value="1"/>
</dbReference>
<feature type="region of interest" description="Disordered" evidence="5">
    <location>
        <begin position="395"/>
        <end position="418"/>
    </location>
</feature>
<dbReference type="SMART" id="SM00304">
    <property type="entry name" value="HAMP"/>
    <property type="match status" value="1"/>
</dbReference>
<gene>
    <name evidence="9" type="ORF">PGX00_07720</name>
</gene>
<keyword evidence="10" id="KW-1185">Reference proteome</keyword>
<accession>A0ABT4YR89</accession>
<feature type="transmembrane region" description="Helical" evidence="6">
    <location>
        <begin position="312"/>
        <end position="333"/>
    </location>
</feature>
<evidence type="ECO:0000256" key="2">
    <source>
        <dbReference type="ARBA" id="ARBA00023224"/>
    </source>
</evidence>
<dbReference type="Proteomes" id="UP001210678">
    <property type="component" value="Unassembled WGS sequence"/>
</dbReference>
<evidence type="ECO:0000259" key="8">
    <source>
        <dbReference type="PROSITE" id="PS50885"/>
    </source>
</evidence>
<dbReference type="Gene3D" id="1.10.287.950">
    <property type="entry name" value="Methyl-accepting chemotaxis protein"/>
    <property type="match status" value="1"/>
</dbReference>
<evidence type="ECO:0000256" key="6">
    <source>
        <dbReference type="SAM" id="Phobius"/>
    </source>
</evidence>
<dbReference type="PROSITE" id="PS50885">
    <property type="entry name" value="HAMP"/>
    <property type="match status" value="1"/>
</dbReference>
<dbReference type="Pfam" id="PF00672">
    <property type="entry name" value="HAMP"/>
    <property type="match status" value="1"/>
</dbReference>
<evidence type="ECO:0000259" key="7">
    <source>
        <dbReference type="PROSITE" id="PS50111"/>
    </source>
</evidence>
<comment type="caution">
    <text evidence="9">The sequence shown here is derived from an EMBL/GenBank/DDBJ whole genome shotgun (WGS) entry which is preliminary data.</text>
</comment>
<keyword evidence="6" id="KW-0812">Transmembrane</keyword>
<feature type="compositionally biased region" description="Low complexity" evidence="5">
    <location>
        <begin position="395"/>
        <end position="416"/>
    </location>
</feature>
<evidence type="ECO:0000256" key="3">
    <source>
        <dbReference type="ARBA" id="ARBA00029447"/>
    </source>
</evidence>
<comment type="subcellular location">
    <subcellularLocation>
        <location evidence="1">Membrane</location>
    </subcellularLocation>
</comment>
<feature type="domain" description="HAMP" evidence="8">
    <location>
        <begin position="334"/>
        <end position="386"/>
    </location>
</feature>
<evidence type="ECO:0000256" key="4">
    <source>
        <dbReference type="PROSITE-ProRule" id="PRU00284"/>
    </source>
</evidence>
<dbReference type="SMART" id="SM00283">
    <property type="entry name" value="MA"/>
    <property type="match status" value="1"/>
</dbReference>
<dbReference type="Pfam" id="PF00015">
    <property type="entry name" value="MCPsignal"/>
    <property type="match status" value="1"/>
</dbReference>
<evidence type="ECO:0000313" key="9">
    <source>
        <dbReference type="EMBL" id="MDB1123554.1"/>
    </source>
</evidence>
<keyword evidence="2 4" id="KW-0807">Transducer</keyword>
<evidence type="ECO:0000256" key="1">
    <source>
        <dbReference type="ARBA" id="ARBA00004370"/>
    </source>
</evidence>
<proteinExistence type="inferred from homology"/>
<comment type="similarity">
    <text evidence="3">Belongs to the methyl-accepting chemotaxis (MCP) protein family.</text>
</comment>
<organism evidence="9 10">
    <name type="scientific">Vibrio algarum</name>
    <dbReference type="NCBI Taxonomy" id="3020714"/>
    <lineage>
        <taxon>Bacteria</taxon>
        <taxon>Pseudomonadati</taxon>
        <taxon>Pseudomonadota</taxon>
        <taxon>Gammaproteobacteria</taxon>
        <taxon>Vibrionales</taxon>
        <taxon>Vibrionaceae</taxon>
        <taxon>Vibrio</taxon>
    </lineage>
</organism>
<evidence type="ECO:0000313" key="10">
    <source>
        <dbReference type="Proteomes" id="UP001210678"/>
    </source>
</evidence>
<dbReference type="PANTHER" id="PTHR32089:SF70">
    <property type="entry name" value="ENERGY TAXIS MODULATING METHYL ACCEPTING SENSORY TRANSDUCER"/>
    <property type="match status" value="1"/>
</dbReference>
<feature type="domain" description="Methyl-accepting transducer" evidence="7">
    <location>
        <begin position="391"/>
        <end position="627"/>
    </location>
</feature>
<evidence type="ECO:0000256" key="5">
    <source>
        <dbReference type="SAM" id="MobiDB-lite"/>
    </source>
</evidence>
<keyword evidence="6" id="KW-0472">Membrane</keyword>
<dbReference type="EMBL" id="JAQLOI010000001">
    <property type="protein sequence ID" value="MDB1123554.1"/>
    <property type="molecule type" value="Genomic_DNA"/>
</dbReference>
<sequence>MKGSVIRRMYAGFSILVIMFIATVVIMLNGMSNIHSMFSTVTEKSLPLVSLSNQTSVKLLSADKAFKDFLTTQNVERMEQNKRSFKQAQDSFQVIFNQLETASSSYPSLQSNVNQLKELETSYFAVAQEAMGNYQDMFIAQEQVRKSTRDYQRLHSDLTVGMKDFVDDQSSISIKLLAKSYFLKLKKAEMVTSDALASDDLEFVAKAFAENKKSVAQLVYAYQGLTTQLPSLKSTFDKSVEGFTKDIGKKGGVLDQHSAFLLAQENLYQNIENLASEIDQTMTLLAGFNDVATEELNDTLSEAESIYTDGRLQASIIGVVVVILAIVIGYHLAHSVREPLIRIFATLESLADGDMTKRIDIRYNNEFSRVSGHINTLADNLHNILQQLSSASRDLTNASTTNQTTSNNAQSQLNSQREQTANVATAMTEMAHSVAEVSQSALNSLEKVHQVESASDSGREVMNQNITTINQLESRLTESVEAVSELQQMSSEIGSILDVIQGIAEQTNLLALNAAIEAARAGEQGRGFAVVADEVRVLAQKTTESTTEIESMIGNLQSSSKSASHMIESCMGDMENSIAQASNANSSMEEIQALILEISQMSTHISEAAAEQSTTTGEIAQSLEGINHIADDSYQAMSQIASVSDNLSTIAQEQESLVSRFRL</sequence>
<dbReference type="PANTHER" id="PTHR32089">
    <property type="entry name" value="METHYL-ACCEPTING CHEMOTAXIS PROTEIN MCPB"/>
    <property type="match status" value="1"/>
</dbReference>
<dbReference type="PROSITE" id="PS50111">
    <property type="entry name" value="CHEMOTAXIS_TRANSDUC_2"/>
    <property type="match status" value="1"/>
</dbReference>
<dbReference type="InterPro" id="IPR004089">
    <property type="entry name" value="MCPsignal_dom"/>
</dbReference>
<protein>
    <submittedName>
        <fullName evidence="9">Methyl-accepting chemotaxis protein</fullName>
    </submittedName>
</protein>
<feature type="transmembrane region" description="Helical" evidence="6">
    <location>
        <begin position="12"/>
        <end position="31"/>
    </location>
</feature>
<dbReference type="RefSeq" id="WP_272134234.1">
    <property type="nucleotide sequence ID" value="NZ_JAQLOI010000001.1"/>
</dbReference>